<keyword evidence="2" id="KW-1185">Reference proteome</keyword>
<proteinExistence type="predicted"/>
<evidence type="ECO:0000313" key="2">
    <source>
        <dbReference type="Proteomes" id="UP000830395"/>
    </source>
</evidence>
<comment type="caution">
    <text evidence="1">The sequence shown here is derived from an EMBL/GenBank/DDBJ whole genome shotgun (WGS) entry which is preliminary data.</text>
</comment>
<name>A0ACC5YF64_9TELE</name>
<organism evidence="1 2">
    <name type="scientific">Pangasius djambal</name>
    <dbReference type="NCBI Taxonomy" id="1691987"/>
    <lineage>
        <taxon>Eukaryota</taxon>
        <taxon>Metazoa</taxon>
        <taxon>Chordata</taxon>
        <taxon>Craniata</taxon>
        <taxon>Vertebrata</taxon>
        <taxon>Euteleostomi</taxon>
        <taxon>Actinopterygii</taxon>
        <taxon>Neopterygii</taxon>
        <taxon>Teleostei</taxon>
        <taxon>Ostariophysi</taxon>
        <taxon>Siluriformes</taxon>
        <taxon>Pangasiidae</taxon>
        <taxon>Pangasius</taxon>
    </lineage>
</organism>
<dbReference type="Proteomes" id="UP000830395">
    <property type="component" value="Chromosome 7"/>
</dbReference>
<evidence type="ECO:0000313" key="1">
    <source>
        <dbReference type="EMBL" id="MCJ8734292.1"/>
    </source>
</evidence>
<reference evidence="1" key="1">
    <citation type="submission" date="2020-02" db="EMBL/GenBank/DDBJ databases">
        <title>Genome sequencing of the panga catfish, Pangasius djambal.</title>
        <authorList>
            <person name="Wen M."/>
            <person name="Zahm M."/>
            <person name="Roques C."/>
            <person name="Cabau C."/>
            <person name="Klopp C."/>
            <person name="Donnadieu C."/>
            <person name="Jouanno E."/>
            <person name="Avarre J.-C."/>
            <person name="Campet M."/>
            <person name="Ha T."/>
            <person name="Dugue R."/>
            <person name="Lampietro C."/>
            <person name="Louis A."/>
            <person name="Herpin A."/>
            <person name="Echchiki A."/>
            <person name="Berthelot C."/>
            <person name="Parey E."/>
            <person name="Roest-Crollius H."/>
            <person name="Braasch I."/>
            <person name="Postlethwait J.H."/>
            <person name="Bobe J."/>
            <person name="Montfort J."/>
            <person name="Bouchez O."/>
            <person name="Begum T."/>
            <person name="Schartl M."/>
            <person name="Gustiano R."/>
            <person name="Guiguen Y."/>
        </authorList>
    </citation>
    <scope>NUCLEOTIDE SEQUENCE</scope>
    <source>
        <strain evidence="1">Pdj_M5554</strain>
    </source>
</reference>
<protein>
    <submittedName>
        <fullName evidence="1">Uncharacterized protein</fullName>
    </submittedName>
</protein>
<gene>
    <name evidence="1" type="ORF">PDJAM_G00233520</name>
</gene>
<accession>A0ACC5YF64</accession>
<sequence>MERRTGPETGVEKPPLAPKPKFIPLQKIVPQALNLDCSQPPVNTVKSACVSKPCLSKPPTPEWKPVAVFTSEYQAQFQQQLDAQGLPHSRNKYKSDINPGQASATTSHTGHEFSGNQLKPMRVTHGQGHRTVKNNLNLTNGSVVSERNATGIPQAAHVSSPTGLQPKSAESKPILLNNTRRRHSADDQNGNSSSVMLSVGKASPSPVQNKPKSSHVGQLERPDLTSQESGGIVKPKYKALTVKESTLALVYKEGRTVTPRKQTTSEKKSRNRPETQNDNVELLGNYPRWKVLSSEQKTGQDVHNNTTSESTPGKKSGTTLKAKVKSLTQADLNQSDGQRKSSFKKLKDFEFSVKKLPKLFSKGGQGPEITTGKNEQSVDEGWQATRNQNRSQIQIPQYRTHHVKVQHDECTIEHSVVGDGVENEHLYEDMPENMNVCIPKSPGIQTQQKPTIWQRNVSNKEEMNGKTRVLGECSTRMRQDYNDSRVYDEIVNSDDAHSEREFESSSEEEDEEEVATSSNKWKNQDSKRTKLSHIAKEIMSSEKVFVDVLKLLHISFRDAVMKASSQAGKPVIDERNLNQILFSLPQLYELNKDLLRELEDRMAHWNENSGIADIFLKKGPYLKMYSSYICEFDKNVALLEEQCRKSPAFAKVVQEFESSPCCANLALKHYMLKPIQRLPQYQLLLTDYFENLDEDSSDYKDAQAALSIVKEVANHANETMKQGDNFQKLMQVQCSMIGYHEIVKPGRVLLKEGILLKLSRKVMQPRMFFLFNDALMYATALQPGQYKLNNELSLSEMKVSKPSQEGYQNELNIESVERSFILSASSPASRDEWLEAISNAIEDYTKKMTTFLPSSKGPEEGDRDSWDGAAQLGTKAPIWIPDLRATMCMICTCEFTLTWRRHHCRACGRVVCQACSVNKHPLEYLKNRPARVCDQCFEILQHNSSGNQPPGSALLSPTSSKPFHFRKQKKIPAALKEVSANTDGSSMSGYLDRMKANKRQWKRLWFVIKDKVLYTYAASEDVAALESLPLLGFSLTEDDPESSQQFQLYHKDKIFYIFKTDDPHIYNRWIKAFREAVVL</sequence>
<dbReference type="EMBL" id="CM040981">
    <property type="protein sequence ID" value="MCJ8734292.1"/>
    <property type="molecule type" value="Genomic_DNA"/>
</dbReference>